<evidence type="ECO:0000256" key="2">
    <source>
        <dbReference type="SAM" id="Phobius"/>
    </source>
</evidence>
<evidence type="ECO:0000313" key="3">
    <source>
        <dbReference type="EMBL" id="EGB04135.1"/>
    </source>
</evidence>
<dbReference type="KEGG" id="aaf:AURANDRAFT_67429"/>
<dbReference type="OrthoDB" id="195083at2759"/>
<dbReference type="SUPFAM" id="SSF50978">
    <property type="entry name" value="WD40 repeat-like"/>
    <property type="match status" value="2"/>
</dbReference>
<dbReference type="SMART" id="SM00320">
    <property type="entry name" value="WD40"/>
    <property type="match status" value="9"/>
</dbReference>
<dbReference type="GeneID" id="20226230"/>
<feature type="repeat" description="WD" evidence="1">
    <location>
        <begin position="459"/>
        <end position="490"/>
    </location>
</feature>
<dbReference type="InParanoid" id="F0YL36"/>
<feature type="transmembrane region" description="Helical" evidence="2">
    <location>
        <begin position="27"/>
        <end position="45"/>
    </location>
</feature>
<dbReference type="PROSITE" id="PS50082">
    <property type="entry name" value="WD_REPEATS_2"/>
    <property type="match status" value="2"/>
</dbReference>
<dbReference type="Pfam" id="PF00400">
    <property type="entry name" value="WD40"/>
    <property type="match status" value="2"/>
</dbReference>
<proteinExistence type="predicted"/>
<dbReference type="InterPro" id="IPR052779">
    <property type="entry name" value="WDR62"/>
</dbReference>
<evidence type="ECO:0000313" key="4">
    <source>
        <dbReference type="Proteomes" id="UP000002729"/>
    </source>
</evidence>
<dbReference type="PANTHER" id="PTHR45589">
    <property type="entry name" value="WD REPEAT DOMAIN 62, ISOFORM G"/>
    <property type="match status" value="1"/>
</dbReference>
<dbReference type="AlphaFoldDB" id="F0YL36"/>
<feature type="repeat" description="WD" evidence="1">
    <location>
        <begin position="641"/>
        <end position="674"/>
    </location>
</feature>
<feature type="transmembrane region" description="Helical" evidence="2">
    <location>
        <begin position="216"/>
        <end position="240"/>
    </location>
</feature>
<keyword evidence="4" id="KW-1185">Reference proteome</keyword>
<dbReference type="eggNOG" id="KOG1408">
    <property type="taxonomic scope" value="Eukaryota"/>
</dbReference>
<reference evidence="3 4" key="1">
    <citation type="journal article" date="2011" name="Proc. Natl. Acad. Sci. U.S.A.">
        <title>Niche of harmful alga Aureococcus anophagefferens revealed through ecogenomics.</title>
        <authorList>
            <person name="Gobler C.J."/>
            <person name="Berry D.L."/>
            <person name="Dyhrman S.T."/>
            <person name="Wilhelm S.W."/>
            <person name="Salamov A."/>
            <person name="Lobanov A.V."/>
            <person name="Zhang Y."/>
            <person name="Collier J.L."/>
            <person name="Wurch L.L."/>
            <person name="Kustka A.B."/>
            <person name="Dill B.D."/>
            <person name="Shah M."/>
            <person name="VerBerkmoes N.C."/>
            <person name="Kuo A."/>
            <person name="Terry A."/>
            <person name="Pangilinan J."/>
            <person name="Lindquist E.A."/>
            <person name="Lucas S."/>
            <person name="Paulsen I.T."/>
            <person name="Hattenrath-Lehmann T.K."/>
            <person name="Talmage S.C."/>
            <person name="Walker E.A."/>
            <person name="Koch F."/>
            <person name="Burson A.M."/>
            <person name="Marcoval M.A."/>
            <person name="Tang Y.Z."/>
            <person name="Lecleir G.R."/>
            <person name="Coyne K.J."/>
            <person name="Berg G.M."/>
            <person name="Bertrand E.M."/>
            <person name="Saito M.A."/>
            <person name="Gladyshev V.N."/>
            <person name="Grigoriev I.V."/>
        </authorList>
    </citation>
    <scope>NUCLEOTIDE SEQUENCE [LARGE SCALE GENOMIC DNA]</scope>
    <source>
        <strain evidence="4">CCMP 1984</strain>
    </source>
</reference>
<keyword evidence="2" id="KW-0812">Transmembrane</keyword>
<organism evidence="4">
    <name type="scientific">Aureococcus anophagefferens</name>
    <name type="common">Harmful bloom alga</name>
    <dbReference type="NCBI Taxonomy" id="44056"/>
    <lineage>
        <taxon>Eukaryota</taxon>
        <taxon>Sar</taxon>
        <taxon>Stramenopiles</taxon>
        <taxon>Ochrophyta</taxon>
        <taxon>Pelagophyceae</taxon>
        <taxon>Pelagomonadales</taxon>
        <taxon>Pelagomonadaceae</taxon>
        <taxon>Aureococcus</taxon>
    </lineage>
</organism>
<feature type="transmembrane region" description="Helical" evidence="2">
    <location>
        <begin position="146"/>
        <end position="165"/>
    </location>
</feature>
<dbReference type="InterPro" id="IPR036322">
    <property type="entry name" value="WD40_repeat_dom_sf"/>
</dbReference>
<keyword evidence="1" id="KW-0853">WD repeat</keyword>
<dbReference type="InterPro" id="IPR015943">
    <property type="entry name" value="WD40/YVTN_repeat-like_dom_sf"/>
</dbReference>
<dbReference type="Gene3D" id="2.130.10.10">
    <property type="entry name" value="YVTN repeat-like/Quinoprotein amine dehydrogenase"/>
    <property type="match status" value="3"/>
</dbReference>
<dbReference type="InterPro" id="IPR001680">
    <property type="entry name" value="WD40_rpt"/>
</dbReference>
<dbReference type="Proteomes" id="UP000002729">
    <property type="component" value="Unassembled WGS sequence"/>
</dbReference>
<sequence>MIDDLRSSENLTLLRCLGITSSSNASFAVSWGDVCYVAGGVIAFYSPRRNRQTKFCFADAPVSALALSRDRKLVCAGVKTVPASLLVFDASTCVIVERFESERAVCVNAIAFCPDGEMIASAALLRGDCSLTVLGDASLHGGKVKCVIWTAEWLISCGIAGVMFWDARCLELVRQCACPSPLCDLALWGCYAFGISASGSLLLFKPKCTRILPLDAEVFALSCVGELVVVGCTAGIVRLFQMATLAYVGDLPRPPPLGLQNATSQRDLLADDDQPQSYPSTLCVRLLCDGTSTRVAAAYADRSLLVWDVEIPYAGVKYRSFLHHSSCIWDLKCFEKKTKDDSPGLSSTISESFPNGTFVTCSSDLTVRFWDLEAATTGKHGLSKLRHKTRRNIFSRELLRVLALDNINEKSIMYNKPRTLALRSGGLEVAVGVESGKIAKNIRVHVIFDAASIVATHTIQAHTAEVLRVSYSRQALLASAGRDGLVRIFDGTRGYSLLQKLENHGANMPTTSLAFAVDGTKLVTIGGDATLSLCTVDKSLRMPVTKFRRVRTRPIFGTAYDVAVDATAKYAICAGPDARLDVRSLLTGKRVRSYELADANATKFDVYRLCVDNAGVHAACCYFNGVVRLFDFYSGSCLATTNGHGDLVTCLTFSADGSKLLTAGSDGCVHTWGLTPELVRIATERDSELRAAQCQKKEASNVYAVAPSLRQERSALRSRQRGQETTIAVRGGVLGVENMRARLAAMGILKGDHVHGKKKMDRSRDEKSAVTVLQPREAHDDALSALKLEMNQALRLYSGLSAAASCILVSNGSTGVESTCASAAHLLSSYRNAFENIQKLLARTEPHRHCFKMGSDNLPYMQEVAGLWLCIAQFDVPKQQEIDPAMAFSLYISKKTGTT</sequence>
<evidence type="ECO:0000256" key="1">
    <source>
        <dbReference type="PROSITE-ProRule" id="PRU00221"/>
    </source>
</evidence>
<accession>F0YL36</accession>
<keyword evidence="2" id="KW-1133">Transmembrane helix</keyword>
<dbReference type="EMBL" id="GL833155">
    <property type="protein sequence ID" value="EGB04135.1"/>
    <property type="molecule type" value="Genomic_DNA"/>
</dbReference>
<protein>
    <submittedName>
        <fullName evidence="3">Uncharacterized protein</fullName>
    </submittedName>
</protein>
<dbReference type="PANTHER" id="PTHR45589:SF1">
    <property type="entry name" value="WD REPEAT DOMAIN 62, ISOFORM G"/>
    <property type="match status" value="1"/>
</dbReference>
<gene>
    <name evidence="3" type="ORF">AURANDRAFT_67429</name>
</gene>
<name>F0YL36_AURAN</name>
<dbReference type="PROSITE" id="PS50294">
    <property type="entry name" value="WD_REPEATS_REGION"/>
    <property type="match status" value="1"/>
</dbReference>
<dbReference type="OMA" id="RSICEDH"/>
<keyword evidence="2" id="KW-0472">Membrane</keyword>
<dbReference type="RefSeq" id="XP_009041121.1">
    <property type="nucleotide sequence ID" value="XM_009042873.1"/>
</dbReference>
<feature type="transmembrane region" description="Helical" evidence="2">
    <location>
        <begin position="185"/>
        <end position="204"/>
    </location>
</feature>